<feature type="domain" description="Thyroglobulin type-1" evidence="6">
    <location>
        <begin position="1"/>
        <end position="57"/>
    </location>
</feature>
<dbReference type="SUPFAM" id="SSF57610">
    <property type="entry name" value="Thyroglobulin type-1 domain"/>
    <property type="match status" value="1"/>
</dbReference>
<name>A0A3P8U6S2_AMPPE</name>
<evidence type="ECO:0000256" key="3">
    <source>
        <dbReference type="ARBA" id="ARBA00022737"/>
    </source>
</evidence>
<sequence>QTQCERHRQNSQPYVPQCDEHGAYKPTQCHQSIGQCWCVDANGQEIPNTRTGPGIKCVVTNRFLIGLFGS</sequence>
<protein>
    <recommendedName>
        <fullName evidence="6">Thyroglobulin type-1 domain-containing protein</fullName>
    </recommendedName>
</protein>
<accession>A0A3P8U6S2</accession>
<keyword evidence="2" id="KW-0964">Secreted</keyword>
<dbReference type="CDD" id="cd00191">
    <property type="entry name" value="TY"/>
    <property type="match status" value="1"/>
</dbReference>
<dbReference type="GO" id="GO:0035592">
    <property type="term" value="P:establishment of protein localization to extracellular region"/>
    <property type="evidence" value="ECO:0007669"/>
    <property type="project" value="TreeGrafter"/>
</dbReference>
<keyword evidence="4 5" id="KW-1015">Disulfide bond</keyword>
<comment type="subcellular location">
    <subcellularLocation>
        <location evidence="1">Secreted</location>
    </subcellularLocation>
</comment>
<dbReference type="PANTHER" id="PTHR12352">
    <property type="entry name" value="SECRETED MODULAR CALCIUM-BINDING PROTEIN"/>
    <property type="match status" value="1"/>
</dbReference>
<evidence type="ECO:0000256" key="2">
    <source>
        <dbReference type="ARBA" id="ARBA00022525"/>
    </source>
</evidence>
<dbReference type="GO" id="GO:0005615">
    <property type="term" value="C:extracellular space"/>
    <property type="evidence" value="ECO:0007669"/>
    <property type="project" value="TreeGrafter"/>
</dbReference>
<dbReference type="InterPro" id="IPR051950">
    <property type="entry name" value="Dev_reg/Prot_inhib"/>
</dbReference>
<dbReference type="SMART" id="SM00211">
    <property type="entry name" value="TY"/>
    <property type="match status" value="1"/>
</dbReference>
<evidence type="ECO:0000313" key="8">
    <source>
        <dbReference type="Proteomes" id="UP000265080"/>
    </source>
</evidence>
<reference evidence="7 8" key="1">
    <citation type="submission" date="2018-03" db="EMBL/GenBank/DDBJ databases">
        <title>Finding Nemo's genes: A chromosome-scale reference assembly of the genome of the orange clownfish Amphiprion percula.</title>
        <authorList>
            <person name="Lehmann R."/>
        </authorList>
    </citation>
    <scope>NUCLEOTIDE SEQUENCE</scope>
</reference>
<dbReference type="Pfam" id="PF00086">
    <property type="entry name" value="Thyroglobulin_1"/>
    <property type="match status" value="1"/>
</dbReference>
<dbReference type="GeneTree" id="ENSGT01140000284884"/>
<evidence type="ECO:0000256" key="4">
    <source>
        <dbReference type="ARBA" id="ARBA00023157"/>
    </source>
</evidence>
<keyword evidence="3" id="KW-0677">Repeat</keyword>
<evidence type="ECO:0000259" key="6">
    <source>
        <dbReference type="PROSITE" id="PS51162"/>
    </source>
</evidence>
<reference evidence="7" key="2">
    <citation type="submission" date="2025-05" db="UniProtKB">
        <authorList>
            <consortium name="Ensembl"/>
        </authorList>
    </citation>
    <scope>IDENTIFICATION</scope>
</reference>
<feature type="disulfide bond" evidence="5">
    <location>
        <begin position="29"/>
        <end position="36"/>
    </location>
</feature>
<dbReference type="InterPro" id="IPR000716">
    <property type="entry name" value="Thyroglobulin_1"/>
</dbReference>
<dbReference type="Ensembl" id="ENSAPET00000031852.1">
    <property type="protein sequence ID" value="ENSAPEP00000031028.1"/>
    <property type="gene ID" value="ENSAPEG00000022037.1"/>
</dbReference>
<dbReference type="PROSITE" id="PS00484">
    <property type="entry name" value="THYROGLOBULIN_1_1"/>
    <property type="match status" value="1"/>
</dbReference>
<proteinExistence type="predicted"/>
<evidence type="ECO:0000256" key="5">
    <source>
        <dbReference type="PROSITE-ProRule" id="PRU00500"/>
    </source>
</evidence>
<organism evidence="7 8">
    <name type="scientific">Amphiprion percula</name>
    <name type="common">Orange clownfish</name>
    <name type="synonym">Lutjanus percula</name>
    <dbReference type="NCBI Taxonomy" id="161767"/>
    <lineage>
        <taxon>Eukaryota</taxon>
        <taxon>Metazoa</taxon>
        <taxon>Chordata</taxon>
        <taxon>Craniata</taxon>
        <taxon>Vertebrata</taxon>
        <taxon>Euteleostomi</taxon>
        <taxon>Actinopterygii</taxon>
        <taxon>Neopterygii</taxon>
        <taxon>Teleostei</taxon>
        <taxon>Neoteleostei</taxon>
        <taxon>Acanthomorphata</taxon>
        <taxon>Ovalentaria</taxon>
        <taxon>Pomacentridae</taxon>
        <taxon>Amphiprion</taxon>
    </lineage>
</organism>
<dbReference type="Proteomes" id="UP000265080">
    <property type="component" value="Chromosome 3"/>
</dbReference>
<evidence type="ECO:0000256" key="1">
    <source>
        <dbReference type="ARBA" id="ARBA00004613"/>
    </source>
</evidence>
<dbReference type="Ensembl" id="ENSAPET00000031761.1">
    <property type="protein sequence ID" value="ENSAPEP00000030938.1"/>
    <property type="gene ID" value="ENSAPEG00000021969.1"/>
</dbReference>
<comment type="caution">
    <text evidence="5">Lacks conserved residue(s) required for the propagation of feature annotation.</text>
</comment>
<dbReference type="STRING" id="161767.ENSAPEP00000030938"/>
<evidence type="ECO:0000313" key="7">
    <source>
        <dbReference type="Ensembl" id="ENSAPEP00000031028.1"/>
    </source>
</evidence>
<dbReference type="AlphaFoldDB" id="A0A3P8U6S2"/>
<keyword evidence="8" id="KW-1185">Reference proteome</keyword>
<dbReference type="InterPro" id="IPR036857">
    <property type="entry name" value="Thyroglobulin_1_sf"/>
</dbReference>
<dbReference type="PANTHER" id="PTHR12352:SF25">
    <property type="entry name" value="SPARC_OSTEONECTIN, CWCV AND KAZAL LIKE DOMAINS PROTEOGLYCAN 1"/>
    <property type="match status" value="1"/>
</dbReference>
<dbReference type="Gene3D" id="4.10.800.10">
    <property type="entry name" value="Thyroglobulin type-1"/>
    <property type="match status" value="1"/>
</dbReference>
<dbReference type="OMA" id="KTPQCEG"/>
<dbReference type="PROSITE" id="PS51162">
    <property type="entry name" value="THYROGLOBULIN_1_2"/>
    <property type="match status" value="1"/>
</dbReference>